<name>A0AAN7VBJ7_9COLE</name>
<evidence type="ECO:0000313" key="3">
    <source>
        <dbReference type="Proteomes" id="UP001329430"/>
    </source>
</evidence>
<reference evidence="2 3" key="1">
    <citation type="journal article" date="2024" name="Insects">
        <title>An Improved Chromosome-Level Genome Assembly of the Firefly Pyrocoelia pectoralis.</title>
        <authorList>
            <person name="Fu X."/>
            <person name="Meyer-Rochow V.B."/>
            <person name="Ballantyne L."/>
            <person name="Zhu X."/>
        </authorList>
    </citation>
    <scope>NUCLEOTIDE SEQUENCE [LARGE SCALE GENOMIC DNA]</scope>
    <source>
        <strain evidence="2">XCY_ONT2</strain>
    </source>
</reference>
<dbReference type="InterPro" id="IPR052614">
    <property type="entry name" value="CFAP65"/>
</dbReference>
<accession>A0AAN7VBJ7</accession>
<dbReference type="InterPro" id="IPR056305">
    <property type="entry name" value="Ig_CFAP65_10th"/>
</dbReference>
<dbReference type="AlphaFoldDB" id="A0AAN7VBJ7"/>
<evidence type="ECO:0000313" key="2">
    <source>
        <dbReference type="EMBL" id="KAK5645300.1"/>
    </source>
</evidence>
<dbReference type="PANTHER" id="PTHR46127">
    <property type="entry name" value="CILIA- AND FLAGELLA-ASSOCIATED PROTEIN 65"/>
    <property type="match status" value="1"/>
</dbReference>
<keyword evidence="3" id="KW-1185">Reference proteome</keyword>
<sequence length="231" mass="26752">MYECSFKPNHFDVLFSKLVTGCVYWSAETEEIHVPLNVTLKLLGNSFSQNKIWLPLVEITPNVVILPPTIPTAFPLYNNSKFIVEYEVDTVPLSRINFNYKFDIFTCINPKSTLQPFTSRNVLFKFQPITEEEYEEGVVAVEAFQRKGVLQPKESHSVVIRIQSFDQPCILNLQMVCKLLDHSEHIRHMESVHEFEKKQKELEGQFTITENDICIPVFIHNSDEIIINTSL</sequence>
<feature type="domain" description="CFAP65 tenth Ig-like" evidence="1">
    <location>
        <begin position="74"/>
        <end position="138"/>
    </location>
</feature>
<dbReference type="Pfam" id="PF24291">
    <property type="entry name" value="Ig_CFAP65"/>
    <property type="match status" value="1"/>
</dbReference>
<dbReference type="Proteomes" id="UP001329430">
    <property type="component" value="Chromosome 4"/>
</dbReference>
<dbReference type="EMBL" id="JAVRBK010000004">
    <property type="protein sequence ID" value="KAK5645300.1"/>
    <property type="molecule type" value="Genomic_DNA"/>
</dbReference>
<proteinExistence type="predicted"/>
<organism evidence="2 3">
    <name type="scientific">Pyrocoelia pectoralis</name>
    <dbReference type="NCBI Taxonomy" id="417401"/>
    <lineage>
        <taxon>Eukaryota</taxon>
        <taxon>Metazoa</taxon>
        <taxon>Ecdysozoa</taxon>
        <taxon>Arthropoda</taxon>
        <taxon>Hexapoda</taxon>
        <taxon>Insecta</taxon>
        <taxon>Pterygota</taxon>
        <taxon>Neoptera</taxon>
        <taxon>Endopterygota</taxon>
        <taxon>Coleoptera</taxon>
        <taxon>Polyphaga</taxon>
        <taxon>Elateriformia</taxon>
        <taxon>Elateroidea</taxon>
        <taxon>Lampyridae</taxon>
        <taxon>Lampyrinae</taxon>
        <taxon>Pyrocoelia</taxon>
    </lineage>
</organism>
<evidence type="ECO:0000259" key="1">
    <source>
        <dbReference type="Pfam" id="PF24291"/>
    </source>
</evidence>
<protein>
    <recommendedName>
        <fullName evidence="1">CFAP65 tenth Ig-like domain-containing protein</fullName>
    </recommendedName>
</protein>
<gene>
    <name evidence="2" type="ORF">RI129_006600</name>
</gene>
<dbReference type="PANTHER" id="PTHR46127:SF1">
    <property type="entry name" value="CILIA- AND FLAGELLA-ASSOCIATED PROTEIN 65"/>
    <property type="match status" value="1"/>
</dbReference>
<comment type="caution">
    <text evidence="2">The sequence shown here is derived from an EMBL/GenBank/DDBJ whole genome shotgun (WGS) entry which is preliminary data.</text>
</comment>